<name>A0A0F9Z4N3_9ZZZZ</name>
<dbReference type="InterPro" id="IPR043129">
    <property type="entry name" value="ATPase_NBD"/>
</dbReference>
<organism evidence="1">
    <name type="scientific">marine sediment metagenome</name>
    <dbReference type="NCBI Taxonomy" id="412755"/>
    <lineage>
        <taxon>unclassified sequences</taxon>
        <taxon>metagenomes</taxon>
        <taxon>ecological metagenomes</taxon>
    </lineage>
</organism>
<reference evidence="1" key="1">
    <citation type="journal article" date="2015" name="Nature">
        <title>Complex archaea that bridge the gap between prokaryotes and eukaryotes.</title>
        <authorList>
            <person name="Spang A."/>
            <person name="Saw J.H."/>
            <person name="Jorgensen S.L."/>
            <person name="Zaremba-Niedzwiedzka K."/>
            <person name="Martijn J."/>
            <person name="Lind A.E."/>
            <person name="van Eijk R."/>
            <person name="Schleper C."/>
            <person name="Guy L."/>
            <person name="Ettema T.J."/>
        </authorList>
    </citation>
    <scope>NUCLEOTIDE SEQUENCE</scope>
</reference>
<dbReference type="Gene3D" id="3.30.420.40">
    <property type="match status" value="2"/>
</dbReference>
<dbReference type="SUPFAM" id="SSF53067">
    <property type="entry name" value="Actin-like ATPase domain"/>
    <property type="match status" value="1"/>
</dbReference>
<dbReference type="AlphaFoldDB" id="A0A0F9Z4N3"/>
<accession>A0A0F9Z4N3</accession>
<evidence type="ECO:0008006" key="2">
    <source>
        <dbReference type="Google" id="ProtNLM"/>
    </source>
</evidence>
<dbReference type="InterPro" id="IPR050696">
    <property type="entry name" value="FtsA/MreB"/>
</dbReference>
<dbReference type="PANTHER" id="PTHR32432">
    <property type="entry name" value="CELL DIVISION PROTEIN FTSA-RELATED"/>
    <property type="match status" value="1"/>
</dbReference>
<evidence type="ECO:0000313" key="1">
    <source>
        <dbReference type="EMBL" id="KKO12189.1"/>
    </source>
</evidence>
<gene>
    <name evidence="1" type="ORF">LCGC14_0001980</name>
</gene>
<proteinExistence type="predicted"/>
<comment type="caution">
    <text evidence="1">The sequence shown here is derived from an EMBL/GenBank/DDBJ whole genome shotgun (WGS) entry which is preliminary data.</text>
</comment>
<sequence length="320" mass="35112">MKEGVFLLAWFGNKKRAEGLVGLSITDQRIALAHITRKRDDVFLENCVRRGIADGSSARQQLADIVVEAGLAGAQCSCVLAPRDYNIYLVEAPQVADDEVSAAVRWKIKDLLDMPVDQAVIDVFALPEDAFQGRSKMVYAVAASRTSVEQLIDTVDRAGLDLQTIDIPELAMRNISSHVMDDRNGLAFVSLKESGSTMNVSRDGKLYLTRKINTLVGPDALLQDDWEMVRDRLALEIQRSLDYYESQMGQNPVSQIMIAPRLKDTESMMNSLGEALAAPVGVLDYAVELASPETITPETKGACMMAIGAALRVNLHEGRQ</sequence>
<protein>
    <recommendedName>
        <fullName evidence="2">SHS2 domain-containing protein</fullName>
    </recommendedName>
</protein>
<dbReference type="EMBL" id="LAZR01000001">
    <property type="protein sequence ID" value="KKO12189.1"/>
    <property type="molecule type" value="Genomic_DNA"/>
</dbReference>
<dbReference type="Gene3D" id="3.30.1490.300">
    <property type="match status" value="1"/>
</dbReference>